<dbReference type="Gene3D" id="3.20.20.450">
    <property type="entry name" value="EAL domain"/>
    <property type="match status" value="1"/>
</dbReference>
<comment type="caution">
    <text evidence="3">The sequence shown here is derived from an EMBL/GenBank/DDBJ whole genome shotgun (WGS) entry which is preliminary data.</text>
</comment>
<dbReference type="Pfam" id="PF00563">
    <property type="entry name" value="EAL"/>
    <property type="match status" value="1"/>
</dbReference>
<dbReference type="PANTHER" id="PTHR33121:SF70">
    <property type="entry name" value="SIGNALING PROTEIN YKOW"/>
    <property type="match status" value="1"/>
</dbReference>
<dbReference type="SMART" id="SM00267">
    <property type="entry name" value="GGDEF"/>
    <property type="match status" value="1"/>
</dbReference>
<gene>
    <name evidence="3" type="ORF">QC818_08830</name>
</gene>
<dbReference type="InterPro" id="IPR000160">
    <property type="entry name" value="GGDEF_dom"/>
</dbReference>
<dbReference type="InterPro" id="IPR050706">
    <property type="entry name" value="Cyclic-di-GMP_PDE-like"/>
</dbReference>
<dbReference type="PROSITE" id="PS50883">
    <property type="entry name" value="EAL"/>
    <property type="match status" value="1"/>
</dbReference>
<dbReference type="EMBL" id="JARWAK010000006">
    <property type="protein sequence ID" value="MDR5866886.1"/>
    <property type="molecule type" value="Genomic_DNA"/>
</dbReference>
<dbReference type="InterPro" id="IPR029016">
    <property type="entry name" value="GAF-like_dom_sf"/>
</dbReference>
<proteinExistence type="predicted"/>
<dbReference type="Gene3D" id="3.30.70.270">
    <property type="match status" value="1"/>
</dbReference>
<feature type="domain" description="GGDEF" evidence="2">
    <location>
        <begin position="539"/>
        <end position="670"/>
    </location>
</feature>
<feature type="domain" description="EAL" evidence="1">
    <location>
        <begin position="679"/>
        <end position="935"/>
    </location>
</feature>
<dbReference type="Gene3D" id="3.30.450.40">
    <property type="match status" value="2"/>
</dbReference>
<dbReference type="SMART" id="SM00065">
    <property type="entry name" value="GAF"/>
    <property type="match status" value="2"/>
</dbReference>
<dbReference type="InterPro" id="IPR001633">
    <property type="entry name" value="EAL_dom"/>
</dbReference>
<organism evidence="3 4">
    <name type="scientific">Halomonas koreensis</name>
    <dbReference type="NCBI Taxonomy" id="245385"/>
    <lineage>
        <taxon>Bacteria</taxon>
        <taxon>Pseudomonadati</taxon>
        <taxon>Pseudomonadota</taxon>
        <taxon>Gammaproteobacteria</taxon>
        <taxon>Oceanospirillales</taxon>
        <taxon>Halomonadaceae</taxon>
        <taxon>Halomonas</taxon>
    </lineage>
</organism>
<dbReference type="RefSeq" id="WP_309652484.1">
    <property type="nucleotide sequence ID" value="NZ_JARWAK010000006.1"/>
</dbReference>
<dbReference type="CDD" id="cd01949">
    <property type="entry name" value="GGDEF"/>
    <property type="match status" value="1"/>
</dbReference>
<evidence type="ECO:0000259" key="1">
    <source>
        <dbReference type="PROSITE" id="PS50883"/>
    </source>
</evidence>
<dbReference type="Pfam" id="PF01590">
    <property type="entry name" value="GAF"/>
    <property type="match status" value="1"/>
</dbReference>
<dbReference type="PANTHER" id="PTHR33121">
    <property type="entry name" value="CYCLIC DI-GMP PHOSPHODIESTERASE PDEF"/>
    <property type="match status" value="1"/>
</dbReference>
<dbReference type="CDD" id="cd01948">
    <property type="entry name" value="EAL"/>
    <property type="match status" value="1"/>
</dbReference>
<dbReference type="Pfam" id="PF13185">
    <property type="entry name" value="GAF_2"/>
    <property type="match status" value="1"/>
</dbReference>
<dbReference type="Pfam" id="PF00990">
    <property type="entry name" value="GGDEF"/>
    <property type="match status" value="1"/>
</dbReference>
<dbReference type="SUPFAM" id="SSF55781">
    <property type="entry name" value="GAF domain-like"/>
    <property type="match status" value="3"/>
</dbReference>
<evidence type="ECO:0000313" key="3">
    <source>
        <dbReference type="EMBL" id="MDR5866886.1"/>
    </source>
</evidence>
<sequence length="939" mass="102228">MTMSSDAQEAFQRLADSLSPEDRRDFFPRLAGCLAELLGADHVLLARTLPASRRVRTLGAWSRGRRLEPFEYELAGTPCERVVDQRPCRFPERVCEIFPEDRLLAETGAEAYLGVPLLGPDDRLLGLVAALYDRPLEETGTPLEVLRIAASRAGAELAGRQVERALTHSHRALTLLRLVNRAVIRAEQASALLGDICRLACEVGGYRMAWVGYPLQDAERSVVPQAHAGWEDGYLDEVRFRWDAAAPEGRTPVGRCLRDGRPVILEDLARDATFPRWREAAQRRGYRAVVALPLCEGGRPFGALMLLKGTPGGVSDDELALLEELADNLAFGLQALRVQAERERTQKAVLDIAEALTARSDEAYFSQLARRMADALGADAAFISRLEPGEPLSATTLAGLVDGAPVPSFSYTLAGKPCEQAFEREELIIDDGLGECFPGIELAESLGARAYVGRRLDDTAGRPVGSVFLLYRRPILETAMVSHTLRIFAAGAAAELERHRSDAHIRHLAYYDADTGLPNRACFMARLREAVAAAEARGQRLALMFLDLNRFKEVNDSQGHDVGDRVLGEVAGRFRDCLVEGASLARMGGDEFVVMLEDTDRPAVAAMAERLTRALAHPVAVDGQAFSLDVSVGVAFYPDHADGPRELLKHTDIAMYRAKQAGVAVRIFDVEMGRALARRLSLARRLAAALEAGGLSLHYQPCVDMASGAPIGAEVLCRWHDPVLGWVSPGEFIPIAEERGMLARLGEWVLAEACRQLAAWRDRGYSPLPGRLHINVAAQQLEDAALAERLAAIVSAAGCRPGDIALELTESGFMADPEQAVTVTRSLREAGFSLAIDDFGTGYSSLAYLKRFAVDTVKIDISFVRDMLRDDNDHAIVTTIIAMADSLGLATLAEGVETRDQAEALTALGCRLGQGFLYDRALPPEDFAARWLAPQGVPS</sequence>
<evidence type="ECO:0000313" key="4">
    <source>
        <dbReference type="Proteomes" id="UP001264519"/>
    </source>
</evidence>
<dbReference type="InterPro" id="IPR029787">
    <property type="entry name" value="Nucleotide_cyclase"/>
</dbReference>
<dbReference type="PROSITE" id="PS50887">
    <property type="entry name" value="GGDEF"/>
    <property type="match status" value="1"/>
</dbReference>
<dbReference type="InterPro" id="IPR035919">
    <property type="entry name" value="EAL_sf"/>
</dbReference>
<keyword evidence="4" id="KW-1185">Reference proteome</keyword>
<dbReference type="NCBIfam" id="TIGR00254">
    <property type="entry name" value="GGDEF"/>
    <property type="match status" value="1"/>
</dbReference>
<dbReference type="Proteomes" id="UP001264519">
    <property type="component" value="Unassembled WGS sequence"/>
</dbReference>
<dbReference type="SMART" id="SM00052">
    <property type="entry name" value="EAL"/>
    <property type="match status" value="1"/>
</dbReference>
<accession>A0ABU1G1U1</accession>
<protein>
    <submittedName>
        <fullName evidence="3">EAL domain-containing protein</fullName>
    </submittedName>
</protein>
<dbReference type="SUPFAM" id="SSF55073">
    <property type="entry name" value="Nucleotide cyclase"/>
    <property type="match status" value="1"/>
</dbReference>
<dbReference type="InterPro" id="IPR043128">
    <property type="entry name" value="Rev_trsase/Diguanyl_cyclase"/>
</dbReference>
<name>A0ABU1G1U1_9GAMM</name>
<reference evidence="3 4" key="1">
    <citation type="submission" date="2023-04" db="EMBL/GenBank/DDBJ databases">
        <title>A long-awaited taxogenomic arrangement of the family Halomonadaceae.</title>
        <authorList>
            <person name="De La Haba R."/>
            <person name="Chuvochina M."/>
            <person name="Wittouck S."/>
            <person name="Arahal D.R."/>
            <person name="Sanchez-Porro C."/>
            <person name="Hugenholtz P."/>
            <person name="Ventosa A."/>
        </authorList>
    </citation>
    <scope>NUCLEOTIDE SEQUENCE [LARGE SCALE GENOMIC DNA]</scope>
    <source>
        <strain evidence="3 4">DSM 23530</strain>
    </source>
</reference>
<dbReference type="InterPro" id="IPR003018">
    <property type="entry name" value="GAF"/>
</dbReference>
<dbReference type="SUPFAM" id="SSF141868">
    <property type="entry name" value="EAL domain-like"/>
    <property type="match status" value="1"/>
</dbReference>
<evidence type="ECO:0000259" key="2">
    <source>
        <dbReference type="PROSITE" id="PS50887"/>
    </source>
</evidence>